<dbReference type="RefSeq" id="WP_127337300.1">
    <property type="nucleotide sequence ID" value="NZ_QWDM01000003.1"/>
</dbReference>
<dbReference type="InterPro" id="IPR046235">
    <property type="entry name" value="DUF6268"/>
</dbReference>
<accession>A0A434AAB7</accession>
<evidence type="ECO:0000256" key="1">
    <source>
        <dbReference type="SAM" id="SignalP"/>
    </source>
</evidence>
<sequence length="301" mass="33230">MKTTSWLALLLLLLAASQTKAQITLQAEHFGSSRYRDENNNNLGDSKGSAAVYQADVKIPLSMKVNKDSLAVVWGVALSGAYASLTNKNFTQEMVLSDIVNAQFSLFNMRPLNKKWNMLLFAGAGIYTDQTQISKMGARSVLGNAGAVFIRKINSKLELGGGLAFNNTFGYPMLFPALYLNYNAPGRYVFNVSLMSGFQASAGYEIHKSFVLSVIADMNGQMALVEKGGKDVIFTHQYIVTGLRPEIRIGKKITLPVTLGISAVRPAYFTDRNLKSFFSSTNQYQFKSSFYAAAQINYKFY</sequence>
<keyword evidence="3" id="KW-0808">Transferase</keyword>
<keyword evidence="4" id="KW-1185">Reference proteome</keyword>
<proteinExistence type="predicted"/>
<organism evidence="3 4">
    <name type="scientific">Flavobacterium cupreum</name>
    <dbReference type="NCBI Taxonomy" id="2133766"/>
    <lineage>
        <taxon>Bacteria</taxon>
        <taxon>Pseudomonadati</taxon>
        <taxon>Bacteroidota</taxon>
        <taxon>Flavobacteriia</taxon>
        <taxon>Flavobacteriales</taxon>
        <taxon>Flavobacteriaceae</taxon>
        <taxon>Flavobacterium</taxon>
    </lineage>
</organism>
<feature type="signal peptide" evidence="1">
    <location>
        <begin position="1"/>
        <end position="21"/>
    </location>
</feature>
<dbReference type="EMBL" id="QWDM01000003">
    <property type="protein sequence ID" value="RUT71242.1"/>
    <property type="molecule type" value="Genomic_DNA"/>
</dbReference>
<name>A0A434AAB7_9FLAO</name>
<protein>
    <submittedName>
        <fullName evidence="3">Histidine kinase</fullName>
    </submittedName>
</protein>
<evidence type="ECO:0000313" key="4">
    <source>
        <dbReference type="Proteomes" id="UP000288102"/>
    </source>
</evidence>
<reference evidence="4" key="1">
    <citation type="journal article" date="2019" name="Syst. Appl. Microbiol.">
        <title>Flavobacterium circumlabens sp. nov. and Flavobacterium cupreum sp. nov., two psychrotrophic species isolated from Antarctic environmental samples.</title>
        <authorList>
            <person name="Kralova S."/>
            <person name="Busse H.-J."/>
            <person name="Svec P."/>
            <person name="Maslanova I."/>
            <person name="Stankova E."/>
            <person name="Bartak M."/>
            <person name="Sedlacek I."/>
        </authorList>
    </citation>
    <scope>NUCLEOTIDE SEQUENCE [LARGE SCALE GENOMIC DNA]</scope>
    <source>
        <strain evidence="4">CCM 8825</strain>
    </source>
</reference>
<dbReference type="GO" id="GO:0016301">
    <property type="term" value="F:kinase activity"/>
    <property type="evidence" value="ECO:0007669"/>
    <property type="project" value="UniProtKB-KW"/>
</dbReference>
<dbReference type="Pfam" id="PF19783">
    <property type="entry name" value="DUF6268"/>
    <property type="match status" value="1"/>
</dbReference>
<keyword evidence="1" id="KW-0732">Signal</keyword>
<evidence type="ECO:0000259" key="2">
    <source>
        <dbReference type="Pfam" id="PF19783"/>
    </source>
</evidence>
<comment type="caution">
    <text evidence="3">The sequence shown here is derived from an EMBL/GenBank/DDBJ whole genome shotgun (WGS) entry which is preliminary data.</text>
</comment>
<feature type="domain" description="DUF6268" evidence="2">
    <location>
        <begin position="18"/>
        <end position="299"/>
    </location>
</feature>
<dbReference type="OrthoDB" id="665720at2"/>
<gene>
    <name evidence="3" type="ORF">D0817_05000</name>
</gene>
<evidence type="ECO:0000313" key="3">
    <source>
        <dbReference type="EMBL" id="RUT71242.1"/>
    </source>
</evidence>
<dbReference type="AlphaFoldDB" id="A0A434AAB7"/>
<dbReference type="Proteomes" id="UP000288102">
    <property type="component" value="Unassembled WGS sequence"/>
</dbReference>
<keyword evidence="3" id="KW-0418">Kinase</keyword>
<feature type="chain" id="PRO_5019474461" evidence="1">
    <location>
        <begin position="22"/>
        <end position="301"/>
    </location>
</feature>